<dbReference type="CDD" id="cd19531">
    <property type="entry name" value="LCL_NRPS-like"/>
    <property type="match status" value="3"/>
</dbReference>
<dbReference type="InterPro" id="IPR045851">
    <property type="entry name" value="AMP-bd_C_sf"/>
</dbReference>
<dbReference type="FunFam" id="3.30.300.30:FF:000010">
    <property type="entry name" value="Enterobactin synthetase component F"/>
    <property type="match status" value="4"/>
</dbReference>
<dbReference type="Gene3D" id="2.30.38.10">
    <property type="entry name" value="Luciferase, Domain 3"/>
    <property type="match status" value="3"/>
</dbReference>
<evidence type="ECO:0000313" key="10">
    <source>
        <dbReference type="EMBL" id="NOJ76899.1"/>
    </source>
</evidence>
<dbReference type="EMBL" id="JABFNT010000002">
    <property type="protein sequence ID" value="NOJ76899.1"/>
    <property type="molecule type" value="Genomic_DNA"/>
</dbReference>
<dbReference type="Gene3D" id="3.30.559.30">
    <property type="entry name" value="Nonribosomal peptide synthetase, condensation domain"/>
    <property type="match status" value="5"/>
</dbReference>
<dbReference type="Gene3D" id="1.10.1200.10">
    <property type="entry name" value="ACP-like"/>
    <property type="match status" value="5"/>
</dbReference>
<keyword evidence="5" id="KW-0276">Fatty acid metabolism</keyword>
<dbReference type="InterPro" id="IPR010071">
    <property type="entry name" value="AA_adenyl_dom"/>
</dbReference>
<evidence type="ECO:0000256" key="3">
    <source>
        <dbReference type="ARBA" id="ARBA00022450"/>
    </source>
</evidence>
<dbReference type="SUPFAM" id="SSF56801">
    <property type="entry name" value="Acetyl-CoA synthetase-like"/>
    <property type="match status" value="6"/>
</dbReference>
<evidence type="ECO:0000256" key="6">
    <source>
        <dbReference type="ARBA" id="ARBA00023098"/>
    </source>
</evidence>
<dbReference type="InterPro" id="IPR025110">
    <property type="entry name" value="AMP-bd_C"/>
</dbReference>
<dbReference type="CDD" id="cd05931">
    <property type="entry name" value="FAAL"/>
    <property type="match status" value="1"/>
</dbReference>
<reference evidence="10 11" key="1">
    <citation type="submission" date="2020-05" db="EMBL/GenBank/DDBJ databases">
        <authorList>
            <person name="Whitworth D."/>
        </authorList>
    </citation>
    <scope>NUCLEOTIDE SEQUENCE [LARGE SCALE GENOMIC DNA]</scope>
    <source>
        <strain evidence="10 11">AM005</strain>
    </source>
</reference>
<dbReference type="PROSITE" id="PS00455">
    <property type="entry name" value="AMP_BINDING"/>
    <property type="match status" value="5"/>
</dbReference>
<dbReference type="Gene3D" id="3.40.50.12780">
    <property type="entry name" value="N-terminal domain of ligase-like"/>
    <property type="match status" value="3"/>
</dbReference>
<proteinExistence type="inferred from homology"/>
<dbReference type="Gene3D" id="3.20.20.30">
    <property type="entry name" value="Luciferase-like domain"/>
    <property type="match status" value="1"/>
</dbReference>
<dbReference type="InterPro" id="IPR036661">
    <property type="entry name" value="Luciferase-like_sf"/>
</dbReference>
<dbReference type="FunFam" id="1.10.1200.10:FF:000016">
    <property type="entry name" value="Non-ribosomal peptide synthase"/>
    <property type="match status" value="2"/>
</dbReference>
<dbReference type="InterPro" id="IPR040097">
    <property type="entry name" value="FAAL/FAAC"/>
</dbReference>
<comment type="cofactor">
    <cofactor evidence="1">
        <name>pantetheine 4'-phosphate</name>
        <dbReference type="ChEBI" id="CHEBI:47942"/>
    </cofactor>
</comment>
<feature type="domain" description="Carrier" evidence="8">
    <location>
        <begin position="3100"/>
        <end position="3174"/>
    </location>
</feature>
<feature type="domain" description="Carrier" evidence="8">
    <location>
        <begin position="4577"/>
        <end position="4652"/>
    </location>
</feature>
<dbReference type="FunFam" id="3.40.50.12780:FF:000013">
    <property type="entry name" value="Long-chain-fatty-acid--AMP ligase FadD32"/>
    <property type="match status" value="1"/>
</dbReference>
<evidence type="ECO:0000259" key="9">
    <source>
        <dbReference type="PROSITE" id="PS50206"/>
    </source>
</evidence>
<gene>
    <name evidence="10" type="ORF">HNV28_00725</name>
</gene>
<dbReference type="FunFam" id="3.40.50.12780:FF:000012">
    <property type="entry name" value="Non-ribosomal peptide synthetase"/>
    <property type="match status" value="3"/>
</dbReference>
<dbReference type="Gene3D" id="3.40.50.980">
    <property type="match status" value="6"/>
</dbReference>
<dbReference type="GO" id="GO:0008610">
    <property type="term" value="P:lipid biosynthetic process"/>
    <property type="evidence" value="ECO:0007669"/>
    <property type="project" value="InterPro"/>
</dbReference>
<comment type="caution">
    <text evidence="10">The sequence shown here is derived from an EMBL/GenBank/DDBJ whole genome shotgun (WGS) entry which is preliminary data.</text>
</comment>
<feature type="compositionally biased region" description="Basic residues" evidence="7">
    <location>
        <begin position="5732"/>
        <end position="5746"/>
    </location>
</feature>
<dbReference type="PANTHER" id="PTHR45527:SF1">
    <property type="entry name" value="FATTY ACID SYNTHASE"/>
    <property type="match status" value="1"/>
</dbReference>
<dbReference type="Proteomes" id="UP000533080">
    <property type="component" value="Unassembled WGS sequence"/>
</dbReference>
<dbReference type="Pfam" id="PF00668">
    <property type="entry name" value="Condensation"/>
    <property type="match status" value="5"/>
</dbReference>
<dbReference type="GO" id="GO:0031177">
    <property type="term" value="F:phosphopantetheine binding"/>
    <property type="evidence" value="ECO:0007669"/>
    <property type="project" value="InterPro"/>
</dbReference>
<dbReference type="InterPro" id="IPR006162">
    <property type="entry name" value="Ppantetheine_attach_site"/>
</dbReference>
<dbReference type="NCBIfam" id="NF003417">
    <property type="entry name" value="PRK04813.1"/>
    <property type="match status" value="7"/>
</dbReference>
<dbReference type="SUPFAM" id="SSF52777">
    <property type="entry name" value="CoA-dependent acyltransferases"/>
    <property type="match status" value="10"/>
</dbReference>
<dbReference type="InterPro" id="IPR023213">
    <property type="entry name" value="CAT-like_dom_sf"/>
</dbReference>
<dbReference type="CDD" id="cd19534">
    <property type="entry name" value="E_NRPS"/>
    <property type="match status" value="1"/>
</dbReference>
<dbReference type="GO" id="GO:0072330">
    <property type="term" value="P:monocarboxylic acid biosynthetic process"/>
    <property type="evidence" value="ECO:0007669"/>
    <property type="project" value="UniProtKB-ARBA"/>
</dbReference>
<dbReference type="PROSITE" id="PS50075">
    <property type="entry name" value="CARRIER"/>
    <property type="match status" value="5"/>
</dbReference>
<dbReference type="SUPFAM" id="SSF51679">
    <property type="entry name" value="Bacterial luciferase-like"/>
    <property type="match status" value="1"/>
</dbReference>
<evidence type="ECO:0000256" key="5">
    <source>
        <dbReference type="ARBA" id="ARBA00022832"/>
    </source>
</evidence>
<feature type="domain" description="Carrier" evidence="8">
    <location>
        <begin position="2040"/>
        <end position="2115"/>
    </location>
</feature>
<dbReference type="FunFam" id="3.40.50.980:FF:000002">
    <property type="entry name" value="Enterobactin synthetase component F"/>
    <property type="match status" value="1"/>
</dbReference>
<dbReference type="FunFam" id="3.40.50.980:FF:000001">
    <property type="entry name" value="Non-ribosomal peptide synthetase"/>
    <property type="match status" value="4"/>
</dbReference>
<dbReference type="CDD" id="cd05930">
    <property type="entry name" value="A_NRPS"/>
    <property type="match status" value="1"/>
</dbReference>
<dbReference type="PROSITE" id="PS00012">
    <property type="entry name" value="PHOSPHOPANTETHEINE"/>
    <property type="match status" value="5"/>
</dbReference>
<dbReference type="CDD" id="cd17646">
    <property type="entry name" value="A_NRPS_AB3403-like"/>
    <property type="match status" value="1"/>
</dbReference>
<keyword evidence="3" id="KW-0596">Phosphopantetheine</keyword>
<evidence type="ECO:0000256" key="7">
    <source>
        <dbReference type="SAM" id="MobiDB-lite"/>
    </source>
</evidence>
<dbReference type="CDD" id="cd19543">
    <property type="entry name" value="DCL_NRPS"/>
    <property type="match status" value="1"/>
</dbReference>
<dbReference type="InterPro" id="IPR001763">
    <property type="entry name" value="Rhodanese-like_dom"/>
</dbReference>
<dbReference type="FunFam" id="3.30.559.10:FF:000012">
    <property type="entry name" value="Non-ribosomal peptide synthetase"/>
    <property type="match status" value="2"/>
</dbReference>
<feature type="region of interest" description="Disordered" evidence="7">
    <location>
        <begin position="5712"/>
        <end position="5746"/>
    </location>
</feature>
<dbReference type="SUPFAM" id="SSF47336">
    <property type="entry name" value="ACP-like"/>
    <property type="match status" value="5"/>
</dbReference>
<evidence type="ECO:0000256" key="1">
    <source>
        <dbReference type="ARBA" id="ARBA00001957"/>
    </source>
</evidence>
<dbReference type="InterPro" id="IPR011251">
    <property type="entry name" value="Luciferase-like_dom"/>
</dbReference>
<dbReference type="GO" id="GO:0043041">
    <property type="term" value="P:amino acid activation for nonribosomal peptide biosynthetic process"/>
    <property type="evidence" value="ECO:0007669"/>
    <property type="project" value="TreeGrafter"/>
</dbReference>
<dbReference type="GO" id="GO:0071766">
    <property type="term" value="P:Actinobacterium-type cell wall biogenesis"/>
    <property type="evidence" value="ECO:0007669"/>
    <property type="project" value="UniProtKB-ARBA"/>
</dbReference>
<dbReference type="InterPro" id="IPR036736">
    <property type="entry name" value="ACP-like_sf"/>
</dbReference>
<dbReference type="GO" id="GO:0044550">
    <property type="term" value="P:secondary metabolite biosynthetic process"/>
    <property type="evidence" value="ECO:0007669"/>
    <property type="project" value="UniProtKB-ARBA"/>
</dbReference>
<dbReference type="Gene3D" id="3.30.300.30">
    <property type="match status" value="5"/>
</dbReference>
<dbReference type="GO" id="GO:0005829">
    <property type="term" value="C:cytosol"/>
    <property type="evidence" value="ECO:0007669"/>
    <property type="project" value="TreeGrafter"/>
</dbReference>
<keyword evidence="6" id="KW-0443">Lipid metabolism</keyword>
<protein>
    <submittedName>
        <fullName evidence="10">Non-ribosomal peptide synthase/polyketide synthase</fullName>
    </submittedName>
</protein>
<evidence type="ECO:0000259" key="8">
    <source>
        <dbReference type="PROSITE" id="PS50075"/>
    </source>
</evidence>
<dbReference type="PROSITE" id="PS50206">
    <property type="entry name" value="RHODANESE_3"/>
    <property type="match status" value="1"/>
</dbReference>
<dbReference type="InterPro" id="IPR001242">
    <property type="entry name" value="Condensation_dom"/>
</dbReference>
<name>A0A7Y4ID70_MYXXA</name>
<organism evidence="10 11">
    <name type="scientific">Myxococcus xanthus</name>
    <dbReference type="NCBI Taxonomy" id="34"/>
    <lineage>
        <taxon>Bacteria</taxon>
        <taxon>Pseudomonadati</taxon>
        <taxon>Myxococcota</taxon>
        <taxon>Myxococcia</taxon>
        <taxon>Myxococcales</taxon>
        <taxon>Cystobacterineae</taxon>
        <taxon>Myxococcaceae</taxon>
        <taxon>Myxococcus</taxon>
    </lineage>
</organism>
<dbReference type="Pfam" id="PF00550">
    <property type="entry name" value="PP-binding"/>
    <property type="match status" value="5"/>
</dbReference>
<dbReference type="InterPro" id="IPR009081">
    <property type="entry name" value="PP-bd_ACP"/>
</dbReference>
<feature type="domain" description="Carrier" evidence="8">
    <location>
        <begin position="625"/>
        <end position="701"/>
    </location>
</feature>
<dbReference type="Pfam" id="PF00501">
    <property type="entry name" value="AMP-binding"/>
    <property type="match status" value="6"/>
</dbReference>
<dbReference type="NCBIfam" id="NF004282">
    <property type="entry name" value="PRK05691.1"/>
    <property type="match status" value="7"/>
</dbReference>
<dbReference type="CDD" id="cd12117">
    <property type="entry name" value="A_NRPS_Srf_like"/>
    <property type="match status" value="2"/>
</dbReference>
<dbReference type="Gene3D" id="3.30.559.10">
    <property type="entry name" value="Chloramphenicol acetyltransferase-like domain"/>
    <property type="match status" value="5"/>
</dbReference>
<feature type="domain" description="Carrier" evidence="8">
    <location>
        <begin position="5635"/>
        <end position="5711"/>
    </location>
</feature>
<dbReference type="InterPro" id="IPR000873">
    <property type="entry name" value="AMP-dep_synth/lig_dom"/>
</dbReference>
<dbReference type="InterPro" id="IPR020806">
    <property type="entry name" value="PKS_PP-bd"/>
</dbReference>
<evidence type="ECO:0000256" key="2">
    <source>
        <dbReference type="ARBA" id="ARBA00006432"/>
    </source>
</evidence>
<dbReference type="NCBIfam" id="TIGR01733">
    <property type="entry name" value="AA-adenyl-dom"/>
    <property type="match status" value="3"/>
</dbReference>
<dbReference type="SMART" id="SM01294">
    <property type="entry name" value="PKS_PP_betabranch"/>
    <property type="match status" value="1"/>
</dbReference>
<dbReference type="GO" id="GO:0016705">
    <property type="term" value="F:oxidoreductase activity, acting on paired donors, with incorporation or reduction of molecular oxygen"/>
    <property type="evidence" value="ECO:0007669"/>
    <property type="project" value="InterPro"/>
</dbReference>
<dbReference type="NCBIfam" id="TIGR04020">
    <property type="entry name" value="seco_metab_LLM"/>
    <property type="match status" value="1"/>
</dbReference>
<dbReference type="PANTHER" id="PTHR45527">
    <property type="entry name" value="NONRIBOSOMAL PEPTIDE SYNTHETASE"/>
    <property type="match status" value="1"/>
</dbReference>
<dbReference type="GO" id="GO:0006631">
    <property type="term" value="P:fatty acid metabolic process"/>
    <property type="evidence" value="ECO:0007669"/>
    <property type="project" value="UniProtKB-KW"/>
</dbReference>
<sequence>MWVLIAYAACPPQRRSPAFPQLLPLEPLPMRSHPAATLLELLETQTQSLGERPLYTFLEDGADDAVLSYAGLELRARRIGAALQTLARAGERAVLLYPPGLEYVAGFFGCLYAGLVAVPAYPPDPMRLERTLPRLRAIIRDARASVVLTTSFIQEMGEGLFEGAPELAALRWVATDALPEGTEAGWRRPGPSRDTLAFLQYTSGSTGDPKGVQLSHGNLLHNLGLISHAFQVRSDSVGVIWLPPYHDMGLIGGILQPLYAGFPVALMSPLAFLRRPRFWLESLSRFGGTISGGPCFAFDLCVRKVPPAEREGLDLRRWELAFCGAEPIRPEVMTRFSEAFAPVGFQREALYPCYGLAEGTLIASGGRKGEGVLTRTWDAQALERNEALAVEDGPGGRPLVGCGQSLPEQTLLVVDPETRRVCPPERVGEIWVSGPSVAHGYWERPEESEAAFGARLADSDSGPRFLRTGDLGLLKDGELFVVGRRKDLIILRGRNLHPQDLELTLERSHPALRPGCGAAFSIDVGGEERLAVMYEVDSRRPWTAEDVVGAVRRGLAETHEVQLHTLVLIEPGALPKTSSGKIQRRACRAEWLAGTARALLTWSESEADASQPEAPAPDLTASEPLTVEALEAWLLARIAARLRVRPEELATDAPITSFGLDSLGAVELANDVEALGVVLRMEVLLQGPTVGELARTLFAARGKSAGVELTRGEEGAPAPLSSAQQRLWLFEQLAQGSAAYHLPAAVRLTGALDDGALEQAFAAIVQRHAALRATFRDEDGTPSQVTSPMPVSSLRRVDLRDVPVDAREEAALRLAHEEARTPFDLERGPLLRVTLFQLDAHEHLLVVVMHHIASDGASFAILARELSALYAGDASLPPLAFQYPDFARWRREVEADSALAMSLDWWKSRLAGVPAALELPADRSRPPMPSYRGGRVAVRFPEALTAQLEALSRSEGATLFVTLLAAFEVLLARHSGQADFCVGTAVNGRERAGLEGLMGCFLDLVVLRASVSGASRFRELLGQTREGVLAAFAHRGVPFERLVDAVQPMRDPSRAPLFQVLFVLQPEPGAGLALPGLESRRVEVDPGATPYDLTLSLARGPEGLGGWLEYATDLFDADTAARLVARLGVLLESIVADPDQRLAMLPLLPEAEQRQVLVDWNDTRAEFPETCIHALVESQAQRTPDAVAVVCGDGVLTYRELNQRANVVAWRLREQGVGPECIVGLLADRSVELVVGLLGIFKAGGAYLPLDPSYPEARLALMLEDSGASVVLAHRHLVGALPVGDRTVVPLDVAGEADAAPPGAVGPDNLAYVLYTSGSTGKPKGVLIPHRNVVSFFTGMDARVGTEPGTWLAVTSVSFDISVLELLWTLARGFKVVVQGEQGALGAAPRRVTRSRQKPLGFSLFYFAADEGAPGAERYRLLLEGARFADRHGFQAVWTPERHLHAFGGLYPNPSVTSAAIAAITERVAIRAGSVVLPLHHPVRVAEEWSLVDNLSKGRVGISVAPGWHADDFVLAPARYAERRELARRDLDTLRRLWRGESLSFPNGAGTPIDVRIRPSPVQRELPVWLTAAGNPDTFREAGRLGAGVLTHLLGQRWEELESRIALYREAWREAGHEGEGHVTLMLHTFVGHDVERVRETVEAPLRRYLSNSADLMRGLGRTLGVDLDPASGRPEDLGALVGRAFGRFFEGAGLFGTPRTCREQVARIEALGVDEVACLIDFGVDTDAVLASLPALDAVRQRCERDFQLQSQEEITVPAQLRRHGVTHLQCTPSLAQALLLEPGAAGALAGLERLLVGGEALSTELAARLRDTVGGALLNMYGPTETTIWSSSHAVDGSPGPVPMGTPIANTSLYVLDAELRPLPVGVPGELYIGGLGVARGYHARPELTAERFLPDPASSNAGARMYRTGDRARWRADGTVEFLGRVDHQLKVRGFRVEPGEIESVLARHSDVAQAVVVAREESVGGARLVAYVVARPGTSLSVEALLAFSRRSLPEHMVPSAFVPLDALPLTPNGKVDRKALPAPEGIRDVAREYVAPRTDTERRLAELWASLLGVERVSAEDDFFALGGHSLLATRAASRIREAFGVDLPLRELFESSSPAALGARIDARLLGASGVPPLMARTHEGALPLSFAQQRLWFLEQLEPGGAAYNDAVAVRVEGALDVALLERSLREVVRRHEVLRATFHDEDGTPSWRIHPEARLALGRVDLTALSGAAQAEALSSRLAEESLRAFDLGAGPPLRASLLQVGAREHVLVLVLHHLVTDGASMGVLVLEVAALYRAFSQGHVSPLLPLPLQYVDYAAWQRDWLRGEALEAQLAYWRTRLGGAPRTLDVPTDRPRPAVRSSRGVSRSVLLGTELSRALKALAQREGATPFMVLLAGFSALLSRHGGQDDLCVGTPVEGRDRTELEGLIGCFVNTLVLRMSLAGAPSFRELIGRARETVLGAFAHQDAPFEELVKALQPERDLGRSPLFQAMLVMQEDPLPELVLPGLRLNVQPQPSLTAKFDLRLIITDTADGFSANLELSTDLFEPDTATRLLEHLRVLLEAGVREPEQRVHALPLMTSAERHRVLVAWNDTDRPRPGVSALHRLVEAQVDRTPDAVALSFESDTLTYRELDRRANQLACYLRARGVGPDTRVALCVERSLEMVVGLLGVLKAGGAYVPLDPEYPRERLEYMLADAAAPVLLTQARLLECLPRGGATVVCLDSEWGAVARERDERLDVTVEGSGLAYVIYTSGSTGKPKGATNTHAAICNRLLWMQEAYGLDASDRVLQKTPFSFDVSVWEFFWPLLAGARLVMARPGGHREPAYLTDIIARERITTLHFVPSMLRPFLEEAELAVSCASLRRVFCSGEALSPELRERYFSCLPAELHNLYGPTEAAVDVTAWACSREDRGHVVPIGRPITNARMYVLDARLRPVPAGVPGELYIGGAPLARGYWQRPDLTAERFLPDAFAAQLGARMYRTGDQARFLANGAIEYLGRLDDQVKVRGFRIELGEIEAVLSQHPGVRAAAVAIREDVPGDRRLVAYVVASSGDVASELRAFLSERLPEHMVPSAFVTLDALPLSPSGKLDRRGLPAPVRAVQGRGAAHVEPRNGLELELAKIWAGVLGVERVGAEDRFFELGGDSILALQVIARARQVGIHLTARQLFQHPTVAGLAQVATRRRRVGDQGPVVGSVPLTPIQRWFVERELPDAHHFNQALMLEPRERLESDVLARALRALVDHHDALRLRLSRSETGWAQSCAEPGGDVPLRLVDLSGLDATARAVAMERTATEEQAGLDLNAGCLLRAVLFDQGPSRTGRLLLVIHHLAVDGVSWRVLLEDLETALRQLARGEPVALPAKTTSFQAWARRLEAHAESGALSEERAYWRDVVSANVAALPRDVPGGVNSRGSERVVTVALDADVTHSLLRASAAMSQPGVEDVLLTGVASALAGWSGERRLRIDLEGHGRDELFDDVDLSRTVGWFTALFPVRLELPEGLASASVLASVRAAREHRKGRGLGYGLLRYFHHEAGASSEVLFNYLGQIDSGARDSALFTLAPESTGASQGTRGLRSHVLEVVARVVGGRLELAWHYSEALHSRARIEALARHCVGTLVELAGATEGRHALSPLQHGLLFQVLLEPGTGAYFEQRSWTLAGPLNAGALRRAWEAVAARHASLRTSFLWDGLEAPVQVVHARATPVWTELDWRGRSSEEQTQSLAAFLREDRAQGFVLSRAPLMRLALIRLEDQSWRFVWSFHHLLLDGWSLARVLGEVLDAYAAIVTGADWRPPAAMDFRAYVEWLGRRRPEQDESFWREQLEGIESPTPLPAEGGSTAAHDTGEHALDLGEADTAALQEFARRHGLTPSTVVHGAWALLLSRYGGGQDVMFGTTLAGRPPELPGIEEAVGLFIHSLPVRARIQHGAGVLPWLSELQSLLVELGQREHVPLTRLQGWSDIPRGTPLFESLLVFENYPVDTALARGAAGLELRDFAAFERTHYPLTAVVVPGRSMRLKLLYRQERISKVAAEQLLSHWRGVLQEMWRRPAQRLGDVSLLSEADRRRVLVEWNATSTAYPREATVHSLFESQAARTPEAVAVRYGGTSLTYVELNARANQVAHRLGALGVRRGTLVGLCVERSAELVVGMLGILKAGAAYVPLDPAYPRERLAWMLADAGAPVLLTQERLRGAVPSEGVSVLTVEEVSAQGDVAETAALVAGVGAADAAYVIYTSGSTGTPKGVCVSHQAVVRLVVETDFIRVVPEERVAQASNASFDAATFEIWGALLNGALVVGVERETALSPRAFASWLREEGIRVLFLTTAWFNQVAAEVPDAFSGLRQLHFGGEAVDPRPVRRVLQEGAPERLLHVYGPTENTTFSTWHLVTDVPEGAVSIPIGKPLANTVQYVLDEDMTPVPPGGVGELWLGGDGLAWGYLGQPALTAERFVPNPFGERPGTRLYRTGDRVRLLADGAVTFEGRVDAQVKVRGFRVEPGEVEAALLRHPDVRQAVVLAREDETGGSRRLVAYVVPTAEAAAPPEPSLLRTFLGAHLPAYMVPAAFVVLGRLPLTPNGKVDRRALPTPTVESEVIAPRGPEEELLARLFGELLGVSRVGASDSFFDLGGHSLMATRVVTRIHATFGVALSLRELFDDPTVARLAERIREARQSSGSVRPPPIVPVSRDNPLPLSAMQERLWLLEQLQPGTALYNVPWAAWLSGSLDVPALERALAGLFLRHEALRTTFSSNAGDPVQVIHPSGNVALLMVDLEGLPAEAREAQAVLAASAEARRPFDLVNGPLCRALLIRTADDSHLLVLTLHHIVSDGWSLGVAVRELSALYAAELKGQPSSLPVPTVQPADHAVWQRQWLQGEALAAQVGYWRRQLAGAPPVLELPKDFPRPSLQRFRGDTLAVRFPAELSEAFRALCLREGVTPFMGLLAAFQLLLSRVSGQEDVCVGTPIAGRQQPGLENLLGFFVNTLVLRARLPRSSSFRELLRQVRETTLDAYAHQDVPFEKLVEALQPPRSLSHAPLVQVVLALHEATRQDVAPEGLALRPVELASGTAKFDLTLSLTDAAEGFTGTLEFDADLFTRETAARLMKGLRVLLESAVADAGQRLGELPMMDTADRQRLLVTWNDTAAEYPREACLAELFEAQAARSPDAVAVVCEETRLTYGELDRRANQLAWYLRKRGVGPGTPVGLCVQRSFDLVVGMLGILKAGGAYVPLDPTYPRERLAFMVEDTRLPVVLAQQAVVALLPSGSADVVLLDSAWDEVGREPTVSPRVTVPAESLAYVMYTSGSTGRPKGVCVPQRAVARLVLGSRFARWGADEVFLQLAPICFDAATFELWGALLHGAKLVLFPAQPPTVDTLKDVLARHGVTTLWLTAALFEALSAARPDALDGVRQLLAGGDVLPPAAVRERLGRGGILVNGYGPTEGTTFTCCHVMEGAVAPGAIPIGRPIANTRVYVVDAELRPVPVGVPGELLIGGDGLAWGYQGRPELTAERFVPDPFGSEVGGRLYRTGDSVRYREDGTLEFLERLDGQVKVRGYRVEPGEVEEALRLHPSVAEAVVVARPDPAGGKRLVAYAVPRAGETLDPRGLRGFLAESLPEFMVPSTLVSLTALPLTPVGKLDRRALPEPEVSRPAGSAFVEPTTALERQVAALWAKVLGVERVGVEDHFFADLGGSSMSVVKACALLRDELKRDVPATRFFEHPTVRAFVMSLERDGEAAADTQDNEAHVDRAQQRRQAIRRQGRRGNHGNG</sequence>
<dbReference type="FunFam" id="1.10.1200.10:FF:000005">
    <property type="entry name" value="Nonribosomal peptide synthetase 1"/>
    <property type="match status" value="1"/>
</dbReference>
<feature type="domain" description="Rhodanese" evidence="9">
    <location>
        <begin position="5132"/>
        <end position="5209"/>
    </location>
</feature>
<dbReference type="InterPro" id="IPR042099">
    <property type="entry name" value="ANL_N_sf"/>
</dbReference>
<keyword evidence="4" id="KW-0597">Phosphoprotein</keyword>
<dbReference type="Pfam" id="PF13193">
    <property type="entry name" value="AMP-binding_C"/>
    <property type="match status" value="4"/>
</dbReference>
<evidence type="ECO:0000313" key="11">
    <source>
        <dbReference type="Proteomes" id="UP000533080"/>
    </source>
</evidence>
<dbReference type="InterPro" id="IPR020845">
    <property type="entry name" value="AMP-binding_CS"/>
</dbReference>
<evidence type="ECO:0000256" key="4">
    <source>
        <dbReference type="ARBA" id="ARBA00022553"/>
    </source>
</evidence>
<accession>A0A7Y4ID70</accession>
<dbReference type="InterPro" id="IPR024011">
    <property type="entry name" value="Biosynth_lucif-like_mOase_dom"/>
</dbReference>
<dbReference type="Pfam" id="PF00296">
    <property type="entry name" value="Bac_luciferase"/>
    <property type="match status" value="1"/>
</dbReference>
<dbReference type="FunFam" id="2.30.38.10:FF:000001">
    <property type="entry name" value="Non-ribosomal peptide synthetase PvdI"/>
    <property type="match status" value="3"/>
</dbReference>
<comment type="similarity">
    <text evidence="2">Belongs to the ATP-dependent AMP-binding enzyme family.</text>
</comment>
<dbReference type="SMART" id="SM00823">
    <property type="entry name" value="PKS_PP"/>
    <property type="match status" value="5"/>
</dbReference>